<dbReference type="InterPro" id="IPR038109">
    <property type="entry name" value="DNA_bind_recomb_sf"/>
</dbReference>
<dbReference type="InterPro" id="IPR006119">
    <property type="entry name" value="Resolv_N"/>
</dbReference>
<dbReference type="SUPFAM" id="SSF53041">
    <property type="entry name" value="Resolvase-like"/>
    <property type="match status" value="1"/>
</dbReference>
<dbReference type="InterPro" id="IPR011109">
    <property type="entry name" value="DNA_bind_recombinase_dom"/>
</dbReference>
<organism evidence="3 4">
    <name type="scientific">Sphingopyxis flava</name>
    <dbReference type="NCBI Taxonomy" id="1507287"/>
    <lineage>
        <taxon>Bacteria</taxon>
        <taxon>Pseudomonadati</taxon>
        <taxon>Pseudomonadota</taxon>
        <taxon>Alphaproteobacteria</taxon>
        <taxon>Sphingomonadales</taxon>
        <taxon>Sphingomonadaceae</taxon>
        <taxon>Sphingopyxis</taxon>
    </lineage>
</organism>
<dbReference type="PANTHER" id="PTHR30461:SF23">
    <property type="entry name" value="DNA RECOMBINASE-RELATED"/>
    <property type="match status" value="1"/>
</dbReference>
<dbReference type="Pfam" id="PF13408">
    <property type="entry name" value="Zn_ribbon_recom"/>
    <property type="match status" value="1"/>
</dbReference>
<accession>A0A1T5D801</accession>
<name>A0A1T5D801_9SPHN</name>
<dbReference type="Proteomes" id="UP000190044">
    <property type="component" value="Unassembled WGS sequence"/>
</dbReference>
<protein>
    <submittedName>
        <fullName evidence="3">Resolvase, N terminal domain</fullName>
    </submittedName>
</protein>
<evidence type="ECO:0000313" key="4">
    <source>
        <dbReference type="Proteomes" id="UP000190044"/>
    </source>
</evidence>
<dbReference type="GO" id="GO:0003677">
    <property type="term" value="F:DNA binding"/>
    <property type="evidence" value="ECO:0007669"/>
    <property type="project" value="InterPro"/>
</dbReference>
<gene>
    <name evidence="3" type="ORF">SAMN06295937_101361</name>
</gene>
<dbReference type="InterPro" id="IPR050639">
    <property type="entry name" value="SSR_resolvase"/>
</dbReference>
<sequence>MVIVRSFSRFFRDAFDIEFYVRKLAKNGVKLVSVTQDLGDDPMHVMMRQIMALFDEHQTKENAKHVLRAMNENARQGFWNGARPPIGYRIVAAEQRGAKIKKKLEIDPLRADTVRLIYRLFLEGDGTSGPMGVKAITCHPNERRIFTRDGGRWGLASIHQILIRTTYIGEHRFNTRSHKDREKKPEREVAIMACPPLIDRETFDAVQARLKARDPRMTPARVTSGPALLTGICFCAKCGGALTMRTGKGSAGGLYRYYTRSTKARQGKTGCEGRSIPMDRLDQLVASHLEERLASAPAAGNHPCQRPRPPPGTHRAPP</sequence>
<dbReference type="AlphaFoldDB" id="A0A1T5D801"/>
<dbReference type="Gene3D" id="3.90.1750.20">
    <property type="entry name" value="Putative Large Serine Recombinase, Chain B, Domain 2"/>
    <property type="match status" value="1"/>
</dbReference>
<feature type="domain" description="Recombinase" evidence="2">
    <location>
        <begin position="85"/>
        <end position="216"/>
    </location>
</feature>
<dbReference type="PANTHER" id="PTHR30461">
    <property type="entry name" value="DNA-INVERTASE FROM LAMBDOID PROPHAGE"/>
    <property type="match status" value="1"/>
</dbReference>
<dbReference type="Pfam" id="PF07508">
    <property type="entry name" value="Recombinase"/>
    <property type="match status" value="1"/>
</dbReference>
<dbReference type="Pfam" id="PF00239">
    <property type="entry name" value="Resolvase"/>
    <property type="match status" value="1"/>
</dbReference>
<evidence type="ECO:0000313" key="3">
    <source>
        <dbReference type="EMBL" id="SKB67799.1"/>
    </source>
</evidence>
<dbReference type="EMBL" id="FUYP01000013">
    <property type="protein sequence ID" value="SKB67799.1"/>
    <property type="molecule type" value="Genomic_DNA"/>
</dbReference>
<evidence type="ECO:0000259" key="2">
    <source>
        <dbReference type="PROSITE" id="PS51737"/>
    </source>
</evidence>
<keyword evidence="4" id="KW-1185">Reference proteome</keyword>
<dbReference type="GO" id="GO:0000150">
    <property type="term" value="F:DNA strand exchange activity"/>
    <property type="evidence" value="ECO:0007669"/>
    <property type="project" value="InterPro"/>
</dbReference>
<feature type="region of interest" description="Disordered" evidence="1">
    <location>
        <begin position="292"/>
        <end position="318"/>
    </location>
</feature>
<reference evidence="4" key="1">
    <citation type="submission" date="2017-02" db="EMBL/GenBank/DDBJ databases">
        <authorList>
            <person name="Varghese N."/>
            <person name="Submissions S."/>
        </authorList>
    </citation>
    <scope>NUCLEOTIDE SEQUENCE [LARGE SCALE GENOMIC DNA]</scope>
    <source>
        <strain evidence="4">R11H</strain>
    </source>
</reference>
<dbReference type="Gene3D" id="3.40.50.1390">
    <property type="entry name" value="Resolvase, N-terminal catalytic domain"/>
    <property type="match status" value="1"/>
</dbReference>
<dbReference type="InterPro" id="IPR036162">
    <property type="entry name" value="Resolvase-like_N_sf"/>
</dbReference>
<proteinExistence type="predicted"/>
<dbReference type="PROSITE" id="PS51737">
    <property type="entry name" value="RECOMBINASE_DNA_BIND"/>
    <property type="match status" value="1"/>
</dbReference>
<dbReference type="InterPro" id="IPR025827">
    <property type="entry name" value="Zn_ribbon_recom_dom"/>
</dbReference>
<evidence type="ECO:0000256" key="1">
    <source>
        <dbReference type="SAM" id="MobiDB-lite"/>
    </source>
</evidence>
<feature type="compositionally biased region" description="Pro residues" evidence="1">
    <location>
        <begin position="306"/>
        <end position="318"/>
    </location>
</feature>